<gene>
    <name evidence="2" type="ORF">Tci_839766</name>
</gene>
<sequence>PPKNYKYVDLTPIYPIYTISTSSPLFTASGHPSQPPPPSSSSPYHLPITNRRRTPPPTSSPPPPPSRRYYHHDPQGFVGCSHDLKGSVWLYKTNPGCVGFWVKHHRVRRFAIQPPSGGASGWQPPPKVRLVGCVTAKRAFDCYNVAHGAFGLTYTIRLRLVWLKTMNRVRLI</sequence>
<accession>A0A699QJ28</accession>
<evidence type="ECO:0000313" key="2">
    <source>
        <dbReference type="EMBL" id="GFC67796.1"/>
    </source>
</evidence>
<organism evidence="2">
    <name type="scientific">Tanacetum cinerariifolium</name>
    <name type="common">Dalmatian daisy</name>
    <name type="synonym">Chrysanthemum cinerariifolium</name>
    <dbReference type="NCBI Taxonomy" id="118510"/>
    <lineage>
        <taxon>Eukaryota</taxon>
        <taxon>Viridiplantae</taxon>
        <taxon>Streptophyta</taxon>
        <taxon>Embryophyta</taxon>
        <taxon>Tracheophyta</taxon>
        <taxon>Spermatophyta</taxon>
        <taxon>Magnoliopsida</taxon>
        <taxon>eudicotyledons</taxon>
        <taxon>Gunneridae</taxon>
        <taxon>Pentapetalae</taxon>
        <taxon>asterids</taxon>
        <taxon>campanulids</taxon>
        <taxon>Asterales</taxon>
        <taxon>Asteraceae</taxon>
        <taxon>Asteroideae</taxon>
        <taxon>Anthemideae</taxon>
        <taxon>Anthemidinae</taxon>
        <taxon>Tanacetum</taxon>
    </lineage>
</organism>
<reference evidence="2" key="1">
    <citation type="journal article" date="2019" name="Sci. Rep.">
        <title>Draft genome of Tanacetum cinerariifolium, the natural source of mosquito coil.</title>
        <authorList>
            <person name="Yamashiro T."/>
            <person name="Shiraishi A."/>
            <person name="Satake H."/>
            <person name="Nakayama K."/>
        </authorList>
    </citation>
    <scope>NUCLEOTIDE SEQUENCE</scope>
</reference>
<evidence type="ECO:0000256" key="1">
    <source>
        <dbReference type="SAM" id="MobiDB-lite"/>
    </source>
</evidence>
<feature type="compositionally biased region" description="Pro residues" evidence="1">
    <location>
        <begin position="55"/>
        <end position="66"/>
    </location>
</feature>
<feature type="non-terminal residue" evidence="2">
    <location>
        <position position="1"/>
    </location>
</feature>
<proteinExistence type="predicted"/>
<comment type="caution">
    <text evidence="2">The sequence shown here is derived from an EMBL/GenBank/DDBJ whole genome shotgun (WGS) entry which is preliminary data.</text>
</comment>
<name>A0A699QJ28_TANCI</name>
<dbReference type="EMBL" id="BKCJ011017115">
    <property type="protein sequence ID" value="GFC67796.1"/>
    <property type="molecule type" value="Genomic_DNA"/>
</dbReference>
<dbReference type="AlphaFoldDB" id="A0A699QJ28"/>
<feature type="region of interest" description="Disordered" evidence="1">
    <location>
        <begin position="25"/>
        <end position="68"/>
    </location>
</feature>
<protein>
    <submittedName>
        <fullName evidence="2">Uncharacterized protein</fullName>
    </submittedName>
</protein>